<sequence>MAKKQKKKKSKIKVFFTRLFFLLIIAVAIAAGVFFLLVGGGDSADVVFSEGSVVIKTVGSDEWVPLSGDMTVKEGDEIMTERGATAELFLPDGSVLKVGSASHVIIRGMGTVEITRRTTNVFELAYGKVRAVVSPFVNKKSEFVIETENAAIGVRGTDFGVSYDEQKKKTELACLDGEVEVRSKEKKAAGLPPVLVKANEGLSFVVGTLPGQPVRWTEAQTRAFFTRMDFEGKKIKDHLMRGGRMLEKGGKEVKENVEEGVKEGTDKLKSGGEKAVDKIKKIF</sequence>
<reference evidence="2" key="1">
    <citation type="journal article" date="2021" name="Environ. Microbiol.">
        <title>Genomic characterization of three novel Desulfobacterota classes expand the metabolic and phylogenetic diversity of the phylum.</title>
        <authorList>
            <person name="Murphy C.L."/>
            <person name="Biggerstaff J."/>
            <person name="Eichhorn A."/>
            <person name="Ewing E."/>
            <person name="Shahan R."/>
            <person name="Soriano D."/>
            <person name="Stewart S."/>
            <person name="VanMol K."/>
            <person name="Walker R."/>
            <person name="Walters P."/>
            <person name="Elshahed M.S."/>
            <person name="Youssef N.H."/>
        </authorList>
    </citation>
    <scope>NUCLEOTIDE SEQUENCE</scope>
    <source>
        <strain evidence="2">Zod_Metabat.24</strain>
    </source>
</reference>
<gene>
    <name evidence="2" type="ORF">JW984_01905</name>
</gene>
<dbReference type="AlphaFoldDB" id="A0A9D8KE37"/>
<accession>A0A9D8KE37</accession>
<dbReference type="PANTHER" id="PTHR38731">
    <property type="entry name" value="LIPL45-RELATED LIPOPROTEIN-RELATED"/>
    <property type="match status" value="1"/>
</dbReference>
<dbReference type="Gene3D" id="2.60.120.1440">
    <property type="match status" value="1"/>
</dbReference>
<organism evidence="2 3">
    <name type="scientific">Candidatus Zymogenus saltonus</name>
    <dbReference type="NCBI Taxonomy" id="2844893"/>
    <lineage>
        <taxon>Bacteria</taxon>
        <taxon>Deltaproteobacteria</taxon>
        <taxon>Candidatus Zymogenia</taxon>
        <taxon>Candidatus Zymogeniales</taxon>
        <taxon>Candidatus Zymogenaceae</taxon>
        <taxon>Candidatus Zymogenus</taxon>
    </lineage>
</organism>
<proteinExistence type="predicted"/>
<protein>
    <submittedName>
        <fullName evidence="2">FecR domain-containing protein</fullName>
    </submittedName>
</protein>
<name>A0A9D8KE37_9DELT</name>
<evidence type="ECO:0000313" key="2">
    <source>
        <dbReference type="EMBL" id="MBN1571931.1"/>
    </source>
</evidence>
<dbReference type="Proteomes" id="UP000809273">
    <property type="component" value="Unassembled WGS sequence"/>
</dbReference>
<dbReference type="Pfam" id="PF04773">
    <property type="entry name" value="FecR"/>
    <property type="match status" value="1"/>
</dbReference>
<dbReference type="EMBL" id="JAFGIX010000009">
    <property type="protein sequence ID" value="MBN1571931.1"/>
    <property type="molecule type" value="Genomic_DNA"/>
</dbReference>
<evidence type="ECO:0000259" key="1">
    <source>
        <dbReference type="Pfam" id="PF04773"/>
    </source>
</evidence>
<reference evidence="2" key="2">
    <citation type="submission" date="2021-01" db="EMBL/GenBank/DDBJ databases">
        <authorList>
            <person name="Hahn C.R."/>
            <person name="Youssef N.H."/>
            <person name="Elshahed M."/>
        </authorList>
    </citation>
    <scope>NUCLEOTIDE SEQUENCE</scope>
    <source>
        <strain evidence="2">Zod_Metabat.24</strain>
    </source>
</reference>
<feature type="domain" description="FecR protein" evidence="1">
    <location>
        <begin position="76"/>
        <end position="180"/>
    </location>
</feature>
<dbReference type="InterPro" id="IPR006860">
    <property type="entry name" value="FecR"/>
</dbReference>
<comment type="caution">
    <text evidence="2">The sequence shown here is derived from an EMBL/GenBank/DDBJ whole genome shotgun (WGS) entry which is preliminary data.</text>
</comment>
<evidence type="ECO:0000313" key="3">
    <source>
        <dbReference type="Proteomes" id="UP000809273"/>
    </source>
</evidence>